<proteinExistence type="predicted"/>
<keyword evidence="3" id="KW-1185">Reference proteome</keyword>
<gene>
    <name evidence="2" type="ORF">SAMN02949497_3392</name>
</gene>
<dbReference type="RefSeq" id="WP_125468987.1">
    <property type="nucleotide sequence ID" value="NZ_FXAM01000001.1"/>
</dbReference>
<protein>
    <submittedName>
        <fullName evidence="2">Uncharacterized protein</fullName>
    </submittedName>
</protein>
<feature type="compositionally biased region" description="Low complexity" evidence="1">
    <location>
        <begin position="130"/>
        <end position="155"/>
    </location>
</feature>
<evidence type="ECO:0000313" key="2">
    <source>
        <dbReference type="EMBL" id="SMF96013.1"/>
    </source>
</evidence>
<dbReference type="OrthoDB" id="3212305at2"/>
<dbReference type="EMBL" id="FXAM01000001">
    <property type="protein sequence ID" value="SMF96013.1"/>
    <property type="molecule type" value="Genomic_DNA"/>
</dbReference>
<reference evidence="2 3" key="1">
    <citation type="submission" date="2016-12" db="EMBL/GenBank/DDBJ databases">
        <authorList>
            <person name="Song W.-J."/>
            <person name="Kurnit D.M."/>
        </authorList>
    </citation>
    <scope>NUCLEOTIDE SEQUENCE [LARGE SCALE GENOMIC DNA]</scope>
    <source>
        <strain evidence="2 3">175</strain>
    </source>
</reference>
<dbReference type="Proteomes" id="UP000192923">
    <property type="component" value="Unassembled WGS sequence"/>
</dbReference>
<evidence type="ECO:0000313" key="3">
    <source>
        <dbReference type="Proteomes" id="UP000192923"/>
    </source>
</evidence>
<organism evidence="2 3">
    <name type="scientific">Methylomagnum ishizawai</name>
    <dbReference type="NCBI Taxonomy" id="1760988"/>
    <lineage>
        <taxon>Bacteria</taxon>
        <taxon>Pseudomonadati</taxon>
        <taxon>Pseudomonadota</taxon>
        <taxon>Gammaproteobacteria</taxon>
        <taxon>Methylococcales</taxon>
        <taxon>Methylococcaceae</taxon>
        <taxon>Methylomagnum</taxon>
    </lineage>
</organism>
<accession>A0A1Y6D573</accession>
<evidence type="ECO:0000256" key="1">
    <source>
        <dbReference type="SAM" id="MobiDB-lite"/>
    </source>
</evidence>
<name>A0A1Y6D573_9GAMM</name>
<dbReference type="STRING" id="1760988.SAMN02949497_3392"/>
<sequence length="420" mass="46285">MISPRDMSLRACALGFDARSYTALQLFFRGKCGDKAVLVGEDDADVSIVDMDSFNGAKIFAEQRERHPGRPLILLSLNPPAEIPSGVIYIKKPVQIQSMLTALEQTAARLRAKAEPKAPTGKIHRDVESPAKPSVDAAPKPADASPASARPASPAIGFASREDRDTSHAALSLDERGFGDYIGSLKDIDPSNPMEVTAAQYDPKRYFQGYLQSACKTALTKNCALRLNTGWKPVTIFPQSREIWVDADDQQLRSFCLVPVHSIAELGFSESDSGIMTISSASASAVKFKDEGRDHSKLQRMDALIWKVALWTSAGRVPDDIDLNRPVYLRNWPNFTRLLVFPHALRIAALLSEQPRSLLNIAETLNIRQQYVFAFFSAARALGLADQAVRQSESLIAPLPVESKKDAGLFKKILQRLLRR</sequence>
<feature type="region of interest" description="Disordered" evidence="1">
    <location>
        <begin position="114"/>
        <end position="166"/>
    </location>
</feature>
<dbReference type="AlphaFoldDB" id="A0A1Y6D573"/>